<reference evidence="4" key="1">
    <citation type="journal article" date="2017" name="Nat. Ecol. Evol.">
        <title>Genome expansion and lineage-specific genetic innovations in the forest pathogenic fungi Armillaria.</title>
        <authorList>
            <person name="Sipos G."/>
            <person name="Prasanna A.N."/>
            <person name="Walter M.C."/>
            <person name="O'Connor E."/>
            <person name="Balint B."/>
            <person name="Krizsan K."/>
            <person name="Kiss B."/>
            <person name="Hess J."/>
            <person name="Varga T."/>
            <person name="Slot J."/>
            <person name="Riley R."/>
            <person name="Boka B."/>
            <person name="Rigling D."/>
            <person name="Barry K."/>
            <person name="Lee J."/>
            <person name="Mihaltcheva S."/>
            <person name="LaButti K."/>
            <person name="Lipzen A."/>
            <person name="Waldron R."/>
            <person name="Moloney N.M."/>
            <person name="Sperisen C."/>
            <person name="Kredics L."/>
            <person name="Vagvoelgyi C."/>
            <person name="Patrignani A."/>
            <person name="Fitzpatrick D."/>
            <person name="Nagy I."/>
            <person name="Doyle S."/>
            <person name="Anderson J.B."/>
            <person name="Grigoriev I.V."/>
            <person name="Gueldener U."/>
            <person name="Muensterkoetter M."/>
            <person name="Nagy L.G."/>
        </authorList>
    </citation>
    <scope>NUCLEOTIDE SEQUENCE [LARGE SCALE GENOMIC DNA]</scope>
    <source>
        <strain evidence="4">28-4</strain>
    </source>
</reference>
<evidence type="ECO:0000313" key="3">
    <source>
        <dbReference type="EMBL" id="PBK61181.1"/>
    </source>
</evidence>
<organism evidence="3 4">
    <name type="scientific">Armillaria solidipes</name>
    <dbReference type="NCBI Taxonomy" id="1076256"/>
    <lineage>
        <taxon>Eukaryota</taxon>
        <taxon>Fungi</taxon>
        <taxon>Dikarya</taxon>
        <taxon>Basidiomycota</taxon>
        <taxon>Agaricomycotina</taxon>
        <taxon>Agaricomycetes</taxon>
        <taxon>Agaricomycetidae</taxon>
        <taxon>Agaricales</taxon>
        <taxon>Marasmiineae</taxon>
        <taxon>Physalacriaceae</taxon>
        <taxon>Armillaria</taxon>
    </lineage>
</organism>
<feature type="region of interest" description="Disordered" evidence="1">
    <location>
        <begin position="138"/>
        <end position="178"/>
    </location>
</feature>
<keyword evidence="2" id="KW-0812">Transmembrane</keyword>
<evidence type="ECO:0000256" key="1">
    <source>
        <dbReference type="SAM" id="MobiDB-lite"/>
    </source>
</evidence>
<sequence>MSHVGDKDSRITAILGPSLFPPDSPRPVLDDSSSDRAVGIPPSHLGAADHAFSTPLSLGGLSALIILDATETPFSSQPDTAVDRHVPAVVVLSILAAFLIFGTLAFSFPGLFGPLRHRHRENPHRENPTAATTRIALPPRMQQPAPPSVARAQELPPPPSHQNLSTLPQRPPAPMYAFPRRDEDLENQDSDFEIEYLDLTSELHLLPWFREQCKHFNLPYSGTKATLRERLITFSSSGMGHWKSSLMFPARQAHKGVRGGSIIKSSKKPTYRRQRLLQANSVSGPSSQAMFPVERSKDTRTQEDRDKMDDWLTTLEAKIVVTPPQDLRHSHLVDRGVNENDRGQPTAHEVLESPLFAQRITSIIVEAQLAAHHRIHGTADSGVSTLYGFPHPPDNAFGFVALSSHDDISDSVVVRPDSANILPIEHTLPETPTTSTTTSTTAAPASIPSSDNHASASMEGISDELKWCNLSLANGVSLTFHQGEVPPTEPFRFSADIQRLISSWDDTSSEWNPQMDHPIKIHGQPIPVKHWRKLYSYNKSAGNEWERLKKEWSRWRYFMERYYLLGSADFWTRYSNSRGRMSYTQISQSLLKERIQANERLKKQARAEYGDAFDTEFGYTKSKNKCTKWMVMTKASSIAKLYRKKKGLAATYSDDEEDED</sequence>
<feature type="compositionally biased region" description="Low complexity" evidence="1">
    <location>
        <begin position="431"/>
        <end position="450"/>
    </location>
</feature>
<keyword evidence="2" id="KW-0472">Membrane</keyword>
<proteinExistence type="predicted"/>
<evidence type="ECO:0000313" key="4">
    <source>
        <dbReference type="Proteomes" id="UP000218334"/>
    </source>
</evidence>
<feature type="region of interest" description="Disordered" evidence="1">
    <location>
        <begin position="15"/>
        <end position="36"/>
    </location>
</feature>
<feature type="compositionally biased region" description="Basic and acidic residues" evidence="1">
    <location>
        <begin position="294"/>
        <end position="303"/>
    </location>
</feature>
<feature type="region of interest" description="Disordered" evidence="1">
    <location>
        <begin position="283"/>
        <end position="303"/>
    </location>
</feature>
<keyword evidence="2" id="KW-1133">Transmembrane helix</keyword>
<feature type="transmembrane region" description="Helical" evidence="2">
    <location>
        <begin position="88"/>
        <end position="112"/>
    </location>
</feature>
<feature type="region of interest" description="Disordered" evidence="1">
    <location>
        <begin position="428"/>
        <end position="456"/>
    </location>
</feature>
<protein>
    <recommendedName>
        <fullName evidence="5">SAP domain-containing protein</fullName>
    </recommendedName>
</protein>
<keyword evidence="4" id="KW-1185">Reference proteome</keyword>
<accession>A0A2H3AQV4</accession>
<dbReference type="EMBL" id="KZ293478">
    <property type="protein sequence ID" value="PBK61181.1"/>
    <property type="molecule type" value="Genomic_DNA"/>
</dbReference>
<gene>
    <name evidence="3" type="ORF">ARMSODRAFT_1025904</name>
</gene>
<dbReference type="Proteomes" id="UP000218334">
    <property type="component" value="Unassembled WGS sequence"/>
</dbReference>
<dbReference type="AlphaFoldDB" id="A0A2H3AQV4"/>
<evidence type="ECO:0008006" key="5">
    <source>
        <dbReference type="Google" id="ProtNLM"/>
    </source>
</evidence>
<name>A0A2H3AQV4_9AGAR</name>
<evidence type="ECO:0000256" key="2">
    <source>
        <dbReference type="SAM" id="Phobius"/>
    </source>
</evidence>